<dbReference type="SUPFAM" id="SSF55729">
    <property type="entry name" value="Acyl-CoA N-acyltransferases (Nat)"/>
    <property type="match status" value="1"/>
</dbReference>
<dbReference type="CDD" id="cd04301">
    <property type="entry name" value="NAT_SF"/>
    <property type="match status" value="1"/>
</dbReference>
<dbReference type="InterPro" id="IPR053144">
    <property type="entry name" value="Acetyltransferase_Butenolide"/>
</dbReference>
<dbReference type="PANTHER" id="PTHR43233">
    <property type="entry name" value="FAMILY N-ACETYLTRANSFERASE, PUTATIVE (AFU_ORTHOLOGUE AFUA_6G03350)-RELATED"/>
    <property type="match status" value="1"/>
</dbReference>
<dbReference type="PANTHER" id="PTHR43233:SF1">
    <property type="entry name" value="FAMILY N-ACETYLTRANSFERASE, PUTATIVE (AFU_ORTHOLOGUE AFUA_6G03350)-RELATED"/>
    <property type="match status" value="1"/>
</dbReference>
<evidence type="ECO:0000313" key="2">
    <source>
        <dbReference type="EMBL" id="GLQ57401.1"/>
    </source>
</evidence>
<accession>A0ABQ5WC81</accession>
<evidence type="ECO:0000259" key="1">
    <source>
        <dbReference type="PROSITE" id="PS51186"/>
    </source>
</evidence>
<name>A0ABQ5WC81_9HYPH</name>
<dbReference type="InterPro" id="IPR000182">
    <property type="entry name" value="GNAT_dom"/>
</dbReference>
<protein>
    <recommendedName>
        <fullName evidence="1">N-acetyltransferase domain-containing protein</fullName>
    </recommendedName>
</protein>
<comment type="caution">
    <text evidence="2">The sequence shown here is derived from an EMBL/GenBank/DDBJ whole genome shotgun (WGS) entry which is preliminary data.</text>
</comment>
<dbReference type="InterPro" id="IPR016181">
    <property type="entry name" value="Acyl_CoA_acyltransferase"/>
</dbReference>
<dbReference type="Proteomes" id="UP001156691">
    <property type="component" value="Unassembled WGS sequence"/>
</dbReference>
<keyword evidence="3" id="KW-1185">Reference proteome</keyword>
<dbReference type="EMBL" id="BSNS01000024">
    <property type="protein sequence ID" value="GLQ57401.1"/>
    <property type="molecule type" value="Genomic_DNA"/>
</dbReference>
<dbReference type="Gene3D" id="3.40.630.30">
    <property type="match status" value="1"/>
</dbReference>
<organism evidence="2 3">
    <name type="scientific">Devosia nitrariae</name>
    <dbReference type="NCBI Taxonomy" id="2071872"/>
    <lineage>
        <taxon>Bacteria</taxon>
        <taxon>Pseudomonadati</taxon>
        <taxon>Pseudomonadota</taxon>
        <taxon>Alphaproteobacteria</taxon>
        <taxon>Hyphomicrobiales</taxon>
        <taxon>Devosiaceae</taxon>
        <taxon>Devosia</taxon>
    </lineage>
</organism>
<dbReference type="PROSITE" id="PS51186">
    <property type="entry name" value="GNAT"/>
    <property type="match status" value="1"/>
</dbReference>
<dbReference type="RefSeq" id="WP_284342795.1">
    <property type="nucleotide sequence ID" value="NZ_BSNS01000024.1"/>
</dbReference>
<feature type="domain" description="N-acetyltransferase" evidence="1">
    <location>
        <begin position="1"/>
        <end position="136"/>
    </location>
</feature>
<proteinExistence type="predicted"/>
<dbReference type="Pfam" id="PF13508">
    <property type="entry name" value="Acetyltransf_7"/>
    <property type="match status" value="1"/>
</dbReference>
<sequence length="136" mass="14862">MPITCQQEETLTAADYIACVGQTTLGSGRPITNPERVQAMLDGANFIVTARDETGMLVGLARCMNDGVWICFCADLAVRESHQGQGIGRAIIDKCTELLGPRVGFILVSEPSAEGFYERTGMKRYAAFFHPRTDRS</sequence>
<evidence type="ECO:0000313" key="3">
    <source>
        <dbReference type="Proteomes" id="UP001156691"/>
    </source>
</evidence>
<reference evidence="3" key="1">
    <citation type="journal article" date="2019" name="Int. J. Syst. Evol. Microbiol.">
        <title>The Global Catalogue of Microorganisms (GCM) 10K type strain sequencing project: providing services to taxonomists for standard genome sequencing and annotation.</title>
        <authorList>
            <consortium name="The Broad Institute Genomics Platform"/>
            <consortium name="The Broad Institute Genome Sequencing Center for Infectious Disease"/>
            <person name="Wu L."/>
            <person name="Ma J."/>
        </authorList>
    </citation>
    <scope>NUCLEOTIDE SEQUENCE [LARGE SCALE GENOMIC DNA]</scope>
    <source>
        <strain evidence="3">NBRC 112416</strain>
    </source>
</reference>
<gene>
    <name evidence="2" type="ORF">GCM10010862_46600</name>
</gene>